<reference evidence="2 3" key="1">
    <citation type="journal article" date="2015" name="Nature">
        <title>rRNA introns, odd ribosomes, and small enigmatic genomes across a large radiation of phyla.</title>
        <authorList>
            <person name="Brown C.T."/>
            <person name="Hug L.A."/>
            <person name="Thomas B.C."/>
            <person name="Sharon I."/>
            <person name="Castelle C.J."/>
            <person name="Singh A."/>
            <person name="Wilkins M.J."/>
            <person name="Williams K.H."/>
            <person name="Banfield J.F."/>
        </authorList>
    </citation>
    <scope>NUCLEOTIDE SEQUENCE [LARGE SCALE GENOMIC DNA]</scope>
</reference>
<comment type="caution">
    <text evidence="2">The sequence shown here is derived from an EMBL/GenBank/DDBJ whole genome shotgun (WGS) entry which is preliminary data.</text>
</comment>
<feature type="transmembrane region" description="Helical" evidence="1">
    <location>
        <begin position="50"/>
        <end position="78"/>
    </location>
</feature>
<organism evidence="2 3">
    <name type="scientific">Candidatus Giovannonibacteria bacterium GW2011_GWF2_42_19</name>
    <dbReference type="NCBI Taxonomy" id="1618659"/>
    <lineage>
        <taxon>Bacteria</taxon>
        <taxon>Candidatus Giovannoniibacteriota</taxon>
    </lineage>
</organism>
<protein>
    <submittedName>
        <fullName evidence="2">Uncharacterized protein</fullName>
    </submittedName>
</protein>
<dbReference type="STRING" id="1618659.UV11_C0012G0002"/>
<proteinExistence type="predicted"/>
<accession>A0A0G0ZGR1</accession>
<dbReference type="Proteomes" id="UP000034036">
    <property type="component" value="Unassembled WGS sequence"/>
</dbReference>
<keyword evidence="1" id="KW-1133">Transmembrane helix</keyword>
<sequence length="161" mass="18315">MKKYTTDWKGIIIVFGVGIIGLIFSLYLGVQEGTFAKKAFVGSIAIVTVPVLFAVILMTVYSYASISGTTLTFVWLLFSRRTININSITDINDQPTFKAARNQFRSLYIFYKDETGEIKWIELRITIFPEKTLGKLIKDLKAINPRIELNKYAEKLMQSAQ</sequence>
<evidence type="ECO:0000313" key="2">
    <source>
        <dbReference type="EMBL" id="KKS47945.1"/>
    </source>
</evidence>
<gene>
    <name evidence="2" type="ORF">UV11_C0012G0002</name>
</gene>
<keyword evidence="1" id="KW-0472">Membrane</keyword>
<dbReference type="EMBL" id="LCDF01000012">
    <property type="protein sequence ID" value="KKS47945.1"/>
    <property type="molecule type" value="Genomic_DNA"/>
</dbReference>
<evidence type="ECO:0000256" key="1">
    <source>
        <dbReference type="SAM" id="Phobius"/>
    </source>
</evidence>
<name>A0A0G0ZGR1_9BACT</name>
<evidence type="ECO:0000313" key="3">
    <source>
        <dbReference type="Proteomes" id="UP000034036"/>
    </source>
</evidence>
<feature type="transmembrane region" description="Helical" evidence="1">
    <location>
        <begin position="12"/>
        <end position="30"/>
    </location>
</feature>
<keyword evidence="1" id="KW-0812">Transmembrane</keyword>
<dbReference type="AlphaFoldDB" id="A0A0G0ZGR1"/>